<name>A0AA39VYZ2_ACESA</name>
<dbReference type="Pfam" id="PF13456">
    <property type="entry name" value="RVT_3"/>
    <property type="match status" value="1"/>
</dbReference>
<dbReference type="Proteomes" id="UP001168877">
    <property type="component" value="Unassembled WGS sequence"/>
</dbReference>
<organism evidence="3 4">
    <name type="scientific">Acer saccharum</name>
    <name type="common">Sugar maple</name>
    <dbReference type="NCBI Taxonomy" id="4024"/>
    <lineage>
        <taxon>Eukaryota</taxon>
        <taxon>Viridiplantae</taxon>
        <taxon>Streptophyta</taxon>
        <taxon>Embryophyta</taxon>
        <taxon>Tracheophyta</taxon>
        <taxon>Spermatophyta</taxon>
        <taxon>Magnoliopsida</taxon>
        <taxon>eudicotyledons</taxon>
        <taxon>Gunneridae</taxon>
        <taxon>Pentapetalae</taxon>
        <taxon>rosids</taxon>
        <taxon>malvids</taxon>
        <taxon>Sapindales</taxon>
        <taxon>Sapindaceae</taxon>
        <taxon>Hippocastanoideae</taxon>
        <taxon>Acereae</taxon>
        <taxon>Acer</taxon>
    </lineage>
</organism>
<evidence type="ECO:0000313" key="3">
    <source>
        <dbReference type="EMBL" id="KAK0603759.1"/>
    </source>
</evidence>
<keyword evidence="4" id="KW-1185">Reference proteome</keyword>
<protein>
    <recommendedName>
        <fullName evidence="1">RNase H type-1 domain-containing protein</fullName>
    </recommendedName>
</protein>
<dbReference type="GO" id="GO:0004523">
    <property type="term" value="F:RNA-DNA hybrid ribonuclease activity"/>
    <property type="evidence" value="ECO:0007669"/>
    <property type="project" value="InterPro"/>
</dbReference>
<evidence type="ECO:0000313" key="2">
    <source>
        <dbReference type="EMBL" id="KAK0573437.1"/>
    </source>
</evidence>
<dbReference type="InterPro" id="IPR052929">
    <property type="entry name" value="RNase_H-like_EbsB-rel"/>
</dbReference>
<gene>
    <name evidence="2" type="ORF">LWI29_007997</name>
    <name evidence="3" type="ORF">LWI29_008369</name>
</gene>
<dbReference type="InterPro" id="IPR036397">
    <property type="entry name" value="RNaseH_sf"/>
</dbReference>
<evidence type="ECO:0000259" key="1">
    <source>
        <dbReference type="Pfam" id="PF13456"/>
    </source>
</evidence>
<dbReference type="GO" id="GO:0003676">
    <property type="term" value="F:nucleic acid binding"/>
    <property type="evidence" value="ECO:0007669"/>
    <property type="project" value="InterPro"/>
</dbReference>
<dbReference type="EMBL" id="JAUESC010000387">
    <property type="protein sequence ID" value="KAK0573437.1"/>
    <property type="molecule type" value="Genomic_DNA"/>
</dbReference>
<comment type="caution">
    <text evidence="3">The sequence shown here is derived from an EMBL/GenBank/DDBJ whole genome shotgun (WGS) entry which is preliminary data.</text>
</comment>
<accession>A0AA39VYZ2</accession>
<dbReference type="PANTHER" id="PTHR47074:SF11">
    <property type="entry name" value="REVERSE TRANSCRIPTASE-LIKE PROTEIN"/>
    <property type="match status" value="1"/>
</dbReference>
<proteinExistence type="predicted"/>
<sequence>MQGCFPVEVCEALALREGLVLARMHGIDVDWAEVDASVVAAGVNGPNSSNGAASFIFDDIVGLCKDVGVVKCQAIPRSGNGVAHHLASLAVSSSRDFVWQGSCPGVAPPG</sequence>
<reference evidence="3" key="1">
    <citation type="journal article" date="2022" name="Plant J.">
        <title>Strategies of tolerance reflected in two North American maple genomes.</title>
        <authorList>
            <person name="McEvoy S.L."/>
            <person name="Sezen U.U."/>
            <person name="Trouern-Trend A."/>
            <person name="McMahon S.M."/>
            <person name="Schaberg P.G."/>
            <person name="Yang J."/>
            <person name="Wegrzyn J.L."/>
            <person name="Swenson N.G."/>
        </authorList>
    </citation>
    <scope>NUCLEOTIDE SEQUENCE</scope>
    <source>
        <strain evidence="3">NS2018</strain>
    </source>
</reference>
<reference evidence="3" key="2">
    <citation type="submission" date="2023-06" db="EMBL/GenBank/DDBJ databases">
        <authorList>
            <person name="Swenson N.G."/>
            <person name="Wegrzyn J.L."/>
            <person name="Mcevoy S.L."/>
        </authorList>
    </citation>
    <scope>NUCLEOTIDE SEQUENCE</scope>
    <source>
        <strain evidence="3">NS2018</strain>
        <tissue evidence="3">Leaf</tissue>
    </source>
</reference>
<dbReference type="CDD" id="cd06222">
    <property type="entry name" value="RNase_H_like"/>
    <property type="match status" value="1"/>
</dbReference>
<dbReference type="InterPro" id="IPR044730">
    <property type="entry name" value="RNase_H-like_dom_plant"/>
</dbReference>
<dbReference type="PANTHER" id="PTHR47074">
    <property type="entry name" value="BNAC02G40300D PROTEIN"/>
    <property type="match status" value="1"/>
</dbReference>
<evidence type="ECO:0000313" key="4">
    <source>
        <dbReference type="Proteomes" id="UP001168877"/>
    </source>
</evidence>
<feature type="domain" description="RNase H type-1" evidence="1">
    <location>
        <begin position="2"/>
        <end position="89"/>
    </location>
</feature>
<dbReference type="AlphaFoldDB" id="A0AA39VYZ2"/>
<dbReference type="EMBL" id="JAUESC010000002">
    <property type="protein sequence ID" value="KAK0603759.1"/>
    <property type="molecule type" value="Genomic_DNA"/>
</dbReference>
<dbReference type="InterPro" id="IPR002156">
    <property type="entry name" value="RNaseH_domain"/>
</dbReference>
<dbReference type="Gene3D" id="3.30.420.10">
    <property type="entry name" value="Ribonuclease H-like superfamily/Ribonuclease H"/>
    <property type="match status" value="1"/>
</dbReference>